<comment type="caution">
    <text evidence="3">The sequence shown here is derived from an EMBL/GenBank/DDBJ whole genome shotgun (WGS) entry which is preliminary data.</text>
</comment>
<organism evidence="3 4">
    <name type="scientific">Tetracentron sinense</name>
    <name type="common">Spur-leaf</name>
    <dbReference type="NCBI Taxonomy" id="13715"/>
    <lineage>
        <taxon>Eukaryota</taxon>
        <taxon>Viridiplantae</taxon>
        <taxon>Streptophyta</taxon>
        <taxon>Embryophyta</taxon>
        <taxon>Tracheophyta</taxon>
        <taxon>Spermatophyta</taxon>
        <taxon>Magnoliopsida</taxon>
        <taxon>Trochodendrales</taxon>
        <taxon>Trochodendraceae</taxon>
        <taxon>Tetracentron</taxon>
    </lineage>
</organism>
<protein>
    <recommendedName>
        <fullName evidence="2">F-box domain-containing protein</fullName>
    </recommendedName>
</protein>
<dbReference type="InterPro" id="IPR036047">
    <property type="entry name" value="F-box-like_dom_sf"/>
</dbReference>
<gene>
    <name evidence="3" type="ORF">HHK36_032928</name>
</gene>
<dbReference type="Pfam" id="PF00646">
    <property type="entry name" value="F-box"/>
    <property type="match status" value="1"/>
</dbReference>
<name>A0A834Y4Q5_TETSI</name>
<dbReference type="SMART" id="SM00579">
    <property type="entry name" value="FBD"/>
    <property type="match status" value="1"/>
</dbReference>
<dbReference type="AlphaFoldDB" id="A0A834Y4Q5"/>
<dbReference type="PANTHER" id="PTHR31900:SF32">
    <property type="entry name" value="F-BOX_RNI_FBD-LIKE DOMAIN PROTEIN"/>
    <property type="match status" value="1"/>
</dbReference>
<evidence type="ECO:0000259" key="2">
    <source>
        <dbReference type="PROSITE" id="PS50181"/>
    </source>
</evidence>
<accession>A0A834Y4Q5</accession>
<evidence type="ECO:0000313" key="3">
    <source>
        <dbReference type="EMBL" id="KAF8365067.1"/>
    </source>
</evidence>
<feature type="region of interest" description="Disordered" evidence="1">
    <location>
        <begin position="1"/>
        <end position="24"/>
    </location>
</feature>
<dbReference type="EMBL" id="JABCRI010001044">
    <property type="protein sequence ID" value="KAF8365067.1"/>
    <property type="molecule type" value="Genomic_DNA"/>
</dbReference>
<feature type="domain" description="F-box" evidence="2">
    <location>
        <begin position="28"/>
        <end position="76"/>
    </location>
</feature>
<reference evidence="3 4" key="1">
    <citation type="submission" date="2020-04" db="EMBL/GenBank/DDBJ databases">
        <title>Plant Genome Project.</title>
        <authorList>
            <person name="Zhang R.-G."/>
        </authorList>
    </citation>
    <scope>NUCLEOTIDE SEQUENCE [LARGE SCALE GENOMIC DNA]</scope>
    <source>
        <strain evidence="3">YNK0</strain>
        <tissue evidence="3">Leaf</tissue>
    </source>
</reference>
<sequence length="483" mass="56595">MVERDNNSNESPSSPKQPGNCSDEEERVDRISGLPDYILLEILSFMPMKDAVKTGVLSKRWEFLWASVPDLDFHYSNPDFFDPNDKPEDKFLYLVDRTLFFYEGFKIRKFRVDFNEFSGWFAPYVDTWIRFMVRKKVEELHLDLSFTEYSDLYELPPHIYNITSLKKLSLKYCNFRPHGLFSWRLLTSLSLVHIYLSDHLMQDIFSGSPSLEVLDLQECRDLTHLNITSPILKKLMVHYDDYDSTKADSVLEISAPNLQSLAILGLWGRRCRLINLHCLVHATLDFELVTDGGYSDRELDSEELDSILRELLEKLHHVRDLTIGTWCIQILSTRELEILPSPPSKRKFLKLNTYLKKWDLPGIASLLRSSPDLETLVVNRDFPNRNKVLDGENYWNSLKHSFQCLLHNLKTVKIVGFIGRDGEMDLVQFLLKHAMVLEKMVIYSERLLDLKWRKRFMPEQLLEFTQKMLSFPKASPHTIILFS</sequence>
<feature type="compositionally biased region" description="Polar residues" evidence="1">
    <location>
        <begin position="8"/>
        <end position="20"/>
    </location>
</feature>
<dbReference type="InterPro" id="IPR055357">
    <property type="entry name" value="LRR_At1g61320_AtMIF1"/>
</dbReference>
<dbReference type="InterPro" id="IPR006566">
    <property type="entry name" value="FBD"/>
</dbReference>
<dbReference type="Pfam" id="PF23622">
    <property type="entry name" value="LRR_At1g61320_AtMIF1"/>
    <property type="match status" value="1"/>
</dbReference>
<evidence type="ECO:0000256" key="1">
    <source>
        <dbReference type="SAM" id="MobiDB-lite"/>
    </source>
</evidence>
<dbReference type="InterPro" id="IPR050232">
    <property type="entry name" value="FBL13/AtMIF1-like"/>
</dbReference>
<dbReference type="InterPro" id="IPR001810">
    <property type="entry name" value="F-box_dom"/>
</dbReference>
<dbReference type="CDD" id="cd22160">
    <property type="entry name" value="F-box_AtFBL13-like"/>
    <property type="match status" value="1"/>
</dbReference>
<dbReference type="InterPro" id="IPR053781">
    <property type="entry name" value="F-box_AtFBL13-like"/>
</dbReference>
<dbReference type="SUPFAM" id="SSF52047">
    <property type="entry name" value="RNI-like"/>
    <property type="match status" value="1"/>
</dbReference>
<evidence type="ECO:0000313" key="4">
    <source>
        <dbReference type="Proteomes" id="UP000655225"/>
    </source>
</evidence>
<dbReference type="PROSITE" id="PS50181">
    <property type="entry name" value="FBOX"/>
    <property type="match status" value="1"/>
</dbReference>
<dbReference type="Proteomes" id="UP000655225">
    <property type="component" value="Unassembled WGS sequence"/>
</dbReference>
<dbReference type="Gene3D" id="1.20.1280.50">
    <property type="match status" value="1"/>
</dbReference>
<dbReference type="OrthoDB" id="1939276at2759"/>
<dbReference type="PANTHER" id="PTHR31900">
    <property type="entry name" value="F-BOX/RNI SUPERFAMILY PROTEIN-RELATED"/>
    <property type="match status" value="1"/>
</dbReference>
<dbReference type="InterPro" id="IPR032675">
    <property type="entry name" value="LRR_dom_sf"/>
</dbReference>
<dbReference type="Gene3D" id="3.80.10.10">
    <property type="entry name" value="Ribonuclease Inhibitor"/>
    <property type="match status" value="1"/>
</dbReference>
<dbReference type="SUPFAM" id="SSF81383">
    <property type="entry name" value="F-box domain"/>
    <property type="match status" value="1"/>
</dbReference>
<proteinExistence type="predicted"/>
<keyword evidence="4" id="KW-1185">Reference proteome</keyword>
<dbReference type="OMA" id="ESHINDW"/>